<dbReference type="Gene3D" id="3.40.50.300">
    <property type="entry name" value="P-loop containing nucleotide triphosphate hydrolases"/>
    <property type="match status" value="1"/>
</dbReference>
<comment type="caution">
    <text evidence="6">The sequence shown here is derived from an EMBL/GenBank/DDBJ whole genome shotgun (WGS) entry which is preliminary data.</text>
</comment>
<dbReference type="SUPFAM" id="SSF52540">
    <property type="entry name" value="P-loop containing nucleoside triphosphate hydrolases"/>
    <property type="match status" value="1"/>
</dbReference>
<evidence type="ECO:0000256" key="1">
    <source>
        <dbReference type="ARBA" id="ARBA00005417"/>
    </source>
</evidence>
<evidence type="ECO:0000256" key="2">
    <source>
        <dbReference type="ARBA" id="ARBA00022448"/>
    </source>
</evidence>
<keyword evidence="4 6" id="KW-0067">ATP-binding</keyword>
<feature type="domain" description="ABC transporter" evidence="5">
    <location>
        <begin position="6"/>
        <end position="240"/>
    </location>
</feature>
<dbReference type="InterPro" id="IPR050086">
    <property type="entry name" value="MetN_ABC_transporter-like"/>
</dbReference>
<dbReference type="AlphaFoldDB" id="A0A967F1Q5"/>
<name>A0A967F1Q5_9PROT</name>
<comment type="similarity">
    <text evidence="1">Belongs to the ABC transporter superfamily.</text>
</comment>
<dbReference type="PROSITE" id="PS50893">
    <property type="entry name" value="ABC_TRANSPORTER_2"/>
    <property type="match status" value="1"/>
</dbReference>
<evidence type="ECO:0000256" key="4">
    <source>
        <dbReference type="ARBA" id="ARBA00022840"/>
    </source>
</evidence>
<dbReference type="Proteomes" id="UP000761264">
    <property type="component" value="Unassembled WGS sequence"/>
</dbReference>
<dbReference type="GO" id="GO:0015424">
    <property type="term" value="F:ABC-type amino acid transporter activity"/>
    <property type="evidence" value="ECO:0007669"/>
    <property type="project" value="InterPro"/>
</dbReference>
<dbReference type="PIRSF" id="PIRSF039085">
    <property type="entry name" value="ABC_ATPase_HisP"/>
    <property type="match status" value="1"/>
</dbReference>
<dbReference type="InterPro" id="IPR017871">
    <property type="entry name" value="ABC_transporter-like_CS"/>
</dbReference>
<dbReference type="GO" id="GO:0016887">
    <property type="term" value="F:ATP hydrolysis activity"/>
    <property type="evidence" value="ECO:0007669"/>
    <property type="project" value="InterPro"/>
</dbReference>
<dbReference type="Pfam" id="PF00005">
    <property type="entry name" value="ABC_tran"/>
    <property type="match status" value="1"/>
</dbReference>
<protein>
    <submittedName>
        <fullName evidence="6">Amino acid ABC transporter ATP-binding protein</fullName>
    </submittedName>
</protein>
<dbReference type="FunFam" id="3.40.50.300:FF:000020">
    <property type="entry name" value="Amino acid ABC transporter ATP-binding component"/>
    <property type="match status" value="1"/>
</dbReference>
<accession>A0A967F1Q5</accession>
<evidence type="ECO:0000313" key="6">
    <source>
        <dbReference type="EMBL" id="NIA71335.1"/>
    </source>
</evidence>
<dbReference type="GO" id="GO:0005524">
    <property type="term" value="F:ATP binding"/>
    <property type="evidence" value="ECO:0007669"/>
    <property type="project" value="UniProtKB-KW"/>
</dbReference>
<evidence type="ECO:0000259" key="5">
    <source>
        <dbReference type="PROSITE" id="PS50893"/>
    </source>
</evidence>
<keyword evidence="2" id="KW-0813">Transport</keyword>
<dbReference type="RefSeq" id="WP_167228866.1">
    <property type="nucleotide sequence ID" value="NZ_JAAQPH010000021.1"/>
</dbReference>
<dbReference type="InterPro" id="IPR003439">
    <property type="entry name" value="ABC_transporter-like_ATP-bd"/>
</dbReference>
<reference evidence="6" key="1">
    <citation type="submission" date="2020-03" db="EMBL/GenBank/DDBJ databases">
        <title>Genome of Pelagibius litoralis DSM 21314T.</title>
        <authorList>
            <person name="Wang G."/>
        </authorList>
    </citation>
    <scope>NUCLEOTIDE SEQUENCE</scope>
    <source>
        <strain evidence="6">DSM 21314</strain>
    </source>
</reference>
<dbReference type="PROSITE" id="PS00211">
    <property type="entry name" value="ABC_TRANSPORTER_1"/>
    <property type="match status" value="1"/>
</dbReference>
<keyword evidence="3" id="KW-0547">Nucleotide-binding</keyword>
<evidence type="ECO:0000256" key="3">
    <source>
        <dbReference type="ARBA" id="ARBA00022741"/>
    </source>
</evidence>
<sequence>MAEHAISFEKLNKYYGDHHALRDVTLDVDHGETLVICGPSGSGKSTLIRCVNGLEAYADGALSVLGHSVGDDERELEAVRKRVGMVFQSFNLFPHLTVLENCVLPQVRGIKRSRTEATQIAMGQLGRVRVAEHAHKFPDQISGGQKQRVALARSLSLDPDIMLFDEPTSALDPEMISEVLDVMQELTRGNMTIICVTHEMGFARAVADKVILMVDGAIVEQGDPEQMFTVPKHPITQDFMKAVAS</sequence>
<proteinExistence type="inferred from homology"/>
<dbReference type="InterPro" id="IPR003593">
    <property type="entry name" value="AAA+_ATPase"/>
</dbReference>
<dbReference type="InterPro" id="IPR030679">
    <property type="entry name" value="ABC_ATPase_HisP-typ"/>
</dbReference>
<keyword evidence="7" id="KW-1185">Reference proteome</keyword>
<dbReference type="PANTHER" id="PTHR43166:SF4">
    <property type="entry name" value="PHOSPHONATES IMPORT ATP-BINDING PROTEIN PHNC"/>
    <property type="match status" value="1"/>
</dbReference>
<dbReference type="PANTHER" id="PTHR43166">
    <property type="entry name" value="AMINO ACID IMPORT ATP-BINDING PROTEIN"/>
    <property type="match status" value="1"/>
</dbReference>
<evidence type="ECO:0000313" key="7">
    <source>
        <dbReference type="Proteomes" id="UP000761264"/>
    </source>
</evidence>
<gene>
    <name evidence="6" type="ORF">HBA54_22300</name>
</gene>
<dbReference type="CDD" id="cd03262">
    <property type="entry name" value="ABC_HisP_GlnQ"/>
    <property type="match status" value="1"/>
</dbReference>
<dbReference type="SMART" id="SM00382">
    <property type="entry name" value="AAA"/>
    <property type="match status" value="1"/>
</dbReference>
<dbReference type="InterPro" id="IPR027417">
    <property type="entry name" value="P-loop_NTPase"/>
</dbReference>
<organism evidence="6 7">
    <name type="scientific">Pelagibius litoralis</name>
    <dbReference type="NCBI Taxonomy" id="374515"/>
    <lineage>
        <taxon>Bacteria</taxon>
        <taxon>Pseudomonadati</taxon>
        <taxon>Pseudomonadota</taxon>
        <taxon>Alphaproteobacteria</taxon>
        <taxon>Rhodospirillales</taxon>
        <taxon>Rhodovibrionaceae</taxon>
        <taxon>Pelagibius</taxon>
    </lineage>
</organism>
<dbReference type="EMBL" id="JAAQPH010000021">
    <property type="protein sequence ID" value="NIA71335.1"/>
    <property type="molecule type" value="Genomic_DNA"/>
</dbReference>